<dbReference type="Pfam" id="PF00440">
    <property type="entry name" value="TetR_N"/>
    <property type="match status" value="1"/>
</dbReference>
<dbReference type="Gene3D" id="1.10.10.60">
    <property type="entry name" value="Homeodomain-like"/>
    <property type="match status" value="1"/>
</dbReference>
<dbReference type="GO" id="GO:0003700">
    <property type="term" value="F:DNA-binding transcription factor activity"/>
    <property type="evidence" value="ECO:0007669"/>
    <property type="project" value="TreeGrafter"/>
</dbReference>
<dbReference type="Pfam" id="PF02909">
    <property type="entry name" value="TetR_C_1"/>
    <property type="match status" value="1"/>
</dbReference>
<evidence type="ECO:0000313" key="7">
    <source>
        <dbReference type="EMBL" id="NGO72229.1"/>
    </source>
</evidence>
<keyword evidence="3 5" id="KW-0238">DNA-binding</keyword>
<dbReference type="Gene3D" id="1.10.357.10">
    <property type="entry name" value="Tetracycline Repressor, domain 2"/>
    <property type="match status" value="1"/>
</dbReference>
<dbReference type="PROSITE" id="PS01081">
    <property type="entry name" value="HTH_TETR_1"/>
    <property type="match status" value="1"/>
</dbReference>
<proteinExistence type="predicted"/>
<dbReference type="PANTHER" id="PTHR30055:SF151">
    <property type="entry name" value="TRANSCRIPTIONAL REGULATORY PROTEIN"/>
    <property type="match status" value="1"/>
</dbReference>
<organism evidence="7 8">
    <name type="scientific">Streptomyces boncukensis</name>
    <dbReference type="NCBI Taxonomy" id="2711219"/>
    <lineage>
        <taxon>Bacteria</taxon>
        <taxon>Bacillati</taxon>
        <taxon>Actinomycetota</taxon>
        <taxon>Actinomycetes</taxon>
        <taxon>Kitasatosporales</taxon>
        <taxon>Streptomycetaceae</taxon>
        <taxon>Streptomyces</taxon>
    </lineage>
</organism>
<keyword evidence="1" id="KW-0678">Repressor</keyword>
<evidence type="ECO:0000256" key="4">
    <source>
        <dbReference type="ARBA" id="ARBA00023163"/>
    </source>
</evidence>
<dbReference type="InterPro" id="IPR009057">
    <property type="entry name" value="Homeodomain-like_sf"/>
</dbReference>
<dbReference type="InterPro" id="IPR003012">
    <property type="entry name" value="Tet_transcr_reg_TetR"/>
</dbReference>
<evidence type="ECO:0000259" key="6">
    <source>
        <dbReference type="PROSITE" id="PS50977"/>
    </source>
</evidence>
<dbReference type="SUPFAM" id="SSF48498">
    <property type="entry name" value="Tetracyclin repressor-like, C-terminal domain"/>
    <property type="match status" value="1"/>
</dbReference>
<protein>
    <submittedName>
        <fullName evidence="7">TetR family transcriptional regulator</fullName>
    </submittedName>
</protein>
<comment type="caution">
    <text evidence="7">The sequence shown here is derived from an EMBL/GenBank/DDBJ whole genome shotgun (WGS) entry which is preliminary data.</text>
</comment>
<evidence type="ECO:0000313" key="8">
    <source>
        <dbReference type="Proteomes" id="UP000477722"/>
    </source>
</evidence>
<dbReference type="GO" id="GO:0000976">
    <property type="term" value="F:transcription cis-regulatory region binding"/>
    <property type="evidence" value="ECO:0007669"/>
    <property type="project" value="TreeGrafter"/>
</dbReference>
<dbReference type="PRINTS" id="PR00400">
    <property type="entry name" value="TETREPRESSOR"/>
</dbReference>
<dbReference type="Proteomes" id="UP000477722">
    <property type="component" value="Unassembled WGS sequence"/>
</dbReference>
<dbReference type="GO" id="GO:0046677">
    <property type="term" value="P:response to antibiotic"/>
    <property type="evidence" value="ECO:0007669"/>
    <property type="project" value="InterPro"/>
</dbReference>
<dbReference type="GO" id="GO:0045892">
    <property type="term" value="P:negative regulation of DNA-templated transcription"/>
    <property type="evidence" value="ECO:0007669"/>
    <property type="project" value="InterPro"/>
</dbReference>
<name>A0A6G4X3W4_9ACTN</name>
<evidence type="ECO:0000256" key="5">
    <source>
        <dbReference type="PROSITE-ProRule" id="PRU00335"/>
    </source>
</evidence>
<evidence type="ECO:0000256" key="1">
    <source>
        <dbReference type="ARBA" id="ARBA00022491"/>
    </source>
</evidence>
<dbReference type="PRINTS" id="PR00455">
    <property type="entry name" value="HTHTETR"/>
</dbReference>
<dbReference type="InterPro" id="IPR036271">
    <property type="entry name" value="Tet_transcr_reg_TetR-rel_C_sf"/>
</dbReference>
<dbReference type="InterPro" id="IPR001647">
    <property type="entry name" value="HTH_TetR"/>
</dbReference>
<evidence type="ECO:0000256" key="3">
    <source>
        <dbReference type="ARBA" id="ARBA00023125"/>
    </source>
</evidence>
<dbReference type="PROSITE" id="PS50977">
    <property type="entry name" value="HTH_TETR_2"/>
    <property type="match status" value="1"/>
</dbReference>
<dbReference type="RefSeq" id="WP_165301923.1">
    <property type="nucleotide sequence ID" value="NZ_JAAKZZ010000419.1"/>
</dbReference>
<keyword evidence="4" id="KW-0804">Transcription</keyword>
<evidence type="ECO:0000256" key="2">
    <source>
        <dbReference type="ARBA" id="ARBA00023015"/>
    </source>
</evidence>
<dbReference type="InterPro" id="IPR023772">
    <property type="entry name" value="DNA-bd_HTH_TetR-type_CS"/>
</dbReference>
<gene>
    <name evidence="7" type="ORF">G5C65_28545</name>
</gene>
<feature type="domain" description="HTH tetR-type" evidence="6">
    <location>
        <begin position="4"/>
        <end position="64"/>
    </location>
</feature>
<keyword evidence="2" id="KW-0805">Transcription regulation</keyword>
<accession>A0A6G4X3W4</accession>
<dbReference type="EMBL" id="JAAKZZ010000419">
    <property type="protein sequence ID" value="NGO72229.1"/>
    <property type="molecule type" value="Genomic_DNA"/>
</dbReference>
<sequence length="215" mass="23867">MATRLDRAQVVDTALRLLNEVGLEGLTLRRLAQELHVQAPALYWHFAGKQALLDEMATAIQRQLDESAGHPEPGAPWQDWYRESFRLLRRALLRYRDGAKVFGGTRLTSVAHAARQEEQLRLMTDAGFTPGAAARALFLGYTFTMGFVTEEQAVHPMPDERAPGYDIVDRVARLAPEHPLAAQVSTDLFADYPARFEEGLAAVTAGVEATLLRRG</sequence>
<dbReference type="InterPro" id="IPR050109">
    <property type="entry name" value="HTH-type_TetR-like_transc_reg"/>
</dbReference>
<feature type="DNA-binding region" description="H-T-H motif" evidence="5">
    <location>
        <begin position="27"/>
        <end position="46"/>
    </location>
</feature>
<dbReference type="AlphaFoldDB" id="A0A6G4X3W4"/>
<dbReference type="PANTHER" id="PTHR30055">
    <property type="entry name" value="HTH-TYPE TRANSCRIPTIONAL REGULATOR RUTR"/>
    <property type="match status" value="1"/>
</dbReference>
<dbReference type="SUPFAM" id="SSF46689">
    <property type="entry name" value="Homeodomain-like"/>
    <property type="match status" value="1"/>
</dbReference>
<reference evidence="7 8" key="1">
    <citation type="submission" date="2020-02" db="EMBL/GenBank/DDBJ databases">
        <title>Whole-genome analyses of novel actinobacteria.</title>
        <authorList>
            <person name="Sahin N."/>
            <person name="Tatar D."/>
        </authorList>
    </citation>
    <scope>NUCLEOTIDE SEQUENCE [LARGE SCALE GENOMIC DNA]</scope>
    <source>
        <strain evidence="7 8">SB3404</strain>
    </source>
</reference>
<keyword evidence="8" id="KW-1185">Reference proteome</keyword>
<dbReference type="InterPro" id="IPR004111">
    <property type="entry name" value="Repressor_TetR_C"/>
</dbReference>